<gene>
    <name evidence="5" type="ORF">VAS14_12689</name>
</gene>
<proteinExistence type="predicted"/>
<dbReference type="GO" id="GO:0005524">
    <property type="term" value="F:ATP binding"/>
    <property type="evidence" value="ECO:0007669"/>
    <property type="project" value="InterPro"/>
</dbReference>
<dbReference type="HOGENOM" id="CLU_2194492_0_0_6"/>
<evidence type="ECO:0000256" key="3">
    <source>
        <dbReference type="ARBA" id="ARBA00022741"/>
    </source>
</evidence>
<keyword evidence="1" id="KW-0723">Serine/threonine-protein kinase</keyword>
<dbReference type="GO" id="GO:0004674">
    <property type="term" value="F:protein serine/threonine kinase activity"/>
    <property type="evidence" value="ECO:0007669"/>
    <property type="project" value="UniProtKB-KW"/>
</dbReference>
<reference evidence="5 6" key="1">
    <citation type="journal article" date="2009" name="Proc. Natl. Acad. Sci. U.S.A.">
        <title>The genomic basis of trophic strategy in marine bacteria.</title>
        <authorList>
            <person name="Lauro F.M."/>
            <person name="McDougald D."/>
            <person name="Thomas T."/>
            <person name="Williams T.J."/>
            <person name="Egan S."/>
            <person name="Rice S."/>
            <person name="DeMaere M.Z."/>
            <person name="Ting L."/>
            <person name="Ertan H."/>
            <person name="Johnson J."/>
            <person name="Ferriera S."/>
            <person name="Lapidus A."/>
            <person name="Anderson I."/>
            <person name="Kyrpides N."/>
            <person name="Munk A.C."/>
            <person name="Detter C."/>
            <person name="Han C.S."/>
            <person name="Brown M.V."/>
            <person name="Robb F.T."/>
            <person name="Kjelleberg S."/>
            <person name="Cavicchioli R."/>
        </authorList>
    </citation>
    <scope>NUCLEOTIDE SEQUENCE [LARGE SCALE GENOMIC DNA]</scope>
    <source>
        <strain evidence="5 6">S14</strain>
    </source>
</reference>
<dbReference type="Proteomes" id="UP000001603">
    <property type="component" value="Unassembled WGS sequence"/>
</dbReference>
<keyword evidence="2" id="KW-0808">Transferase</keyword>
<evidence type="ECO:0000313" key="6">
    <source>
        <dbReference type="Proteomes" id="UP000001603"/>
    </source>
</evidence>
<evidence type="ECO:0000313" key="5">
    <source>
        <dbReference type="EMBL" id="EAS66173.1"/>
    </source>
</evidence>
<organism evidence="5 6">
    <name type="scientific">Photobacterium angustum (strain S14 / CCUG 15956)</name>
    <name type="common">Vibrio sp. (strain S14 / CCUG 15956)</name>
    <dbReference type="NCBI Taxonomy" id="314292"/>
    <lineage>
        <taxon>Bacteria</taxon>
        <taxon>Pseudomonadati</taxon>
        <taxon>Pseudomonadota</taxon>
        <taxon>Gammaproteobacteria</taxon>
        <taxon>Vibrionales</taxon>
        <taxon>Vibrionaceae</taxon>
        <taxon>Photobacterium</taxon>
    </lineage>
</organism>
<protein>
    <recommendedName>
        <fullName evidence="7">Phosphoenolpyruvate synthase regulatory protein</fullName>
    </recommendedName>
</protein>
<dbReference type="InterPro" id="IPR005177">
    <property type="entry name" value="Kinase-pyrophosphorylase"/>
</dbReference>
<evidence type="ECO:0000256" key="4">
    <source>
        <dbReference type="ARBA" id="ARBA00022777"/>
    </source>
</evidence>
<dbReference type="eggNOG" id="COG1806">
    <property type="taxonomic scope" value="Bacteria"/>
</dbReference>
<accession>Q1ZV87</accession>
<keyword evidence="4" id="KW-0418">Kinase</keyword>
<evidence type="ECO:0008006" key="7">
    <source>
        <dbReference type="Google" id="ProtNLM"/>
    </source>
</evidence>
<evidence type="ECO:0000256" key="1">
    <source>
        <dbReference type="ARBA" id="ARBA00022527"/>
    </source>
</evidence>
<sequence length="108" mass="12716">MEENIDKNHGELPVYCEDLAKLRLLPEFEIHRHKLFGLTIDPERLTEIRNNRLANSDYASESQCESELYSVESLFRREAIPYINTSSMSVEEISTRILERTGLKRRLF</sequence>
<dbReference type="AlphaFoldDB" id="Q1ZV87"/>
<evidence type="ECO:0000256" key="2">
    <source>
        <dbReference type="ARBA" id="ARBA00022679"/>
    </source>
</evidence>
<name>Q1ZV87_PHOAS</name>
<keyword evidence="3" id="KW-0547">Nucleotide-binding</keyword>
<dbReference type="PANTHER" id="PTHR31756:SF3">
    <property type="entry name" value="PYRUVATE, PHOSPHATE DIKINASE REGULATORY PROTEIN 1, CHLOROPLASTIC"/>
    <property type="match status" value="1"/>
</dbReference>
<comment type="caution">
    <text evidence="5">The sequence shown here is derived from an EMBL/GenBank/DDBJ whole genome shotgun (WGS) entry which is preliminary data.</text>
</comment>
<dbReference type="Pfam" id="PF03618">
    <property type="entry name" value="Kinase-PPPase"/>
    <property type="match status" value="1"/>
</dbReference>
<dbReference type="PANTHER" id="PTHR31756">
    <property type="entry name" value="PYRUVATE, PHOSPHATE DIKINASE REGULATORY PROTEIN 1, CHLOROPLASTIC"/>
    <property type="match status" value="1"/>
</dbReference>
<dbReference type="EMBL" id="AAOJ01000001">
    <property type="protein sequence ID" value="EAS66173.1"/>
    <property type="molecule type" value="Genomic_DNA"/>
</dbReference>